<organism evidence="7 8">
    <name type="scientific">Pseudoalteromonas rubra</name>
    <dbReference type="NCBI Taxonomy" id="43658"/>
    <lineage>
        <taxon>Bacteria</taxon>
        <taxon>Pseudomonadati</taxon>
        <taxon>Pseudomonadota</taxon>
        <taxon>Gammaproteobacteria</taxon>
        <taxon>Alteromonadales</taxon>
        <taxon>Pseudoalteromonadaceae</taxon>
        <taxon>Pseudoalteromonas</taxon>
    </lineage>
</organism>
<comment type="caution">
    <text evidence="7">The sequence shown here is derived from an EMBL/GenBank/DDBJ whole genome shotgun (WGS) entry which is preliminary data.</text>
</comment>
<dbReference type="InterPro" id="IPR036056">
    <property type="entry name" value="Fibrinogen-like_C"/>
</dbReference>
<accession>A0A4Q7ELL4</accession>
<reference evidence="7 8" key="1">
    <citation type="submission" date="2018-01" db="EMBL/GenBank/DDBJ databases">
        <title>Co-occurrence of chitin degradation, pigmentation and bioactivity in marine Pseudoalteromonas.</title>
        <authorList>
            <person name="Paulsen S."/>
            <person name="Gram L."/>
            <person name="Machado H."/>
        </authorList>
    </citation>
    <scope>NUCLEOTIDE SEQUENCE [LARGE SCALE GENOMIC DNA]</scope>
    <source>
        <strain evidence="7 8">S1946</strain>
    </source>
</reference>
<dbReference type="RefSeq" id="WP_130244308.1">
    <property type="nucleotide sequence ID" value="NZ_PPUZ01000011.1"/>
</dbReference>
<dbReference type="GO" id="GO:0070492">
    <property type="term" value="F:oligosaccharide binding"/>
    <property type="evidence" value="ECO:0007669"/>
    <property type="project" value="TreeGrafter"/>
</dbReference>
<sequence length="444" mass="47958">MLKTPLYLSLLACTSAFAANEYTEISVNDAWNTLAHTQGSLVFASAPTDNEADAGVVALQNNNGAMEIAFKEWPYLDGAHGDENMAVLSLPAGRQTLEDGTIIEVGTFALGNGETHISFADKFEHTPHLFLSGQSFNNNTAYATRVHGVTQHGFTALKQGQEKAVNAANKETVAYLAIYAPNNTGTLAGRSFVLDQIKLDHTGGSAADYGLYLQEEQSKDSEITHITEHVNVLNFGQRVFAQDVTAFGRDTIAPRMNSDFAQAPSGQSCAEIKSQYPLAETGYYTITPAGAKAIKAYCEMDKETGGWTLFASHNTAVNPIQVADVVGLDTYSVMTDTNWQAVRDTMQYGMMVVDSAGRVGIIEKEALLNGRCISLNQTDSIAYNPAPYGRIWHTENSGCGGSGGDYSEIIINEGWSHAYNFTGVFSKWEFGGGYTAGIVAYYIK</sequence>
<keyword evidence="3" id="KW-0106">Calcium</keyword>
<dbReference type="Gene3D" id="3.90.215.10">
    <property type="entry name" value="Gamma Fibrinogen, chain A, domain 1"/>
    <property type="match status" value="1"/>
</dbReference>
<feature type="domain" description="Fibrinogen C-terminal" evidence="6">
    <location>
        <begin position="260"/>
        <end position="313"/>
    </location>
</feature>
<feature type="signal peptide" evidence="5">
    <location>
        <begin position="1"/>
        <end position="18"/>
    </location>
</feature>
<dbReference type="InterPro" id="IPR014716">
    <property type="entry name" value="Fibrinogen_a/b/g_C_1"/>
</dbReference>
<dbReference type="EMBL" id="PPUZ01000011">
    <property type="protein sequence ID" value="RZM84168.1"/>
    <property type="molecule type" value="Genomic_DNA"/>
</dbReference>
<dbReference type="AlphaFoldDB" id="A0A4Q7ELL4"/>
<keyword evidence="5" id="KW-0732">Signal</keyword>
<evidence type="ECO:0000259" key="6">
    <source>
        <dbReference type="PROSITE" id="PS51406"/>
    </source>
</evidence>
<name>A0A4Q7ELL4_9GAMM</name>
<dbReference type="NCBIfam" id="NF040941">
    <property type="entry name" value="GGGWT_bact"/>
    <property type="match status" value="1"/>
</dbReference>
<keyword evidence="1" id="KW-0479">Metal-binding</keyword>
<evidence type="ECO:0000256" key="4">
    <source>
        <dbReference type="ARBA" id="ARBA00023157"/>
    </source>
</evidence>
<gene>
    <name evidence="7" type="ORF">C3B51_04400</name>
</gene>
<evidence type="ECO:0000256" key="5">
    <source>
        <dbReference type="SAM" id="SignalP"/>
    </source>
</evidence>
<protein>
    <recommendedName>
        <fullName evidence="6">Fibrinogen C-terminal domain-containing protein</fullName>
    </recommendedName>
</protein>
<keyword evidence="4" id="KW-1015">Disulfide bond</keyword>
<dbReference type="PANTHER" id="PTHR16146">
    <property type="entry name" value="INTELECTIN"/>
    <property type="match status" value="1"/>
</dbReference>
<keyword evidence="2" id="KW-0430">Lectin</keyword>
<dbReference type="GO" id="GO:0005615">
    <property type="term" value="C:extracellular space"/>
    <property type="evidence" value="ECO:0007669"/>
    <property type="project" value="TreeGrafter"/>
</dbReference>
<dbReference type="InterPro" id="IPR002181">
    <property type="entry name" value="Fibrinogen_a/b/g_C_dom"/>
</dbReference>
<proteinExistence type="predicted"/>
<dbReference type="PROSITE" id="PS51406">
    <property type="entry name" value="FIBRINOGEN_C_2"/>
    <property type="match status" value="1"/>
</dbReference>
<evidence type="ECO:0000256" key="1">
    <source>
        <dbReference type="ARBA" id="ARBA00022723"/>
    </source>
</evidence>
<evidence type="ECO:0000256" key="2">
    <source>
        <dbReference type="ARBA" id="ARBA00022734"/>
    </source>
</evidence>
<evidence type="ECO:0000256" key="3">
    <source>
        <dbReference type="ARBA" id="ARBA00022837"/>
    </source>
</evidence>
<dbReference type="GO" id="GO:0046872">
    <property type="term" value="F:metal ion binding"/>
    <property type="evidence" value="ECO:0007669"/>
    <property type="project" value="UniProtKB-KW"/>
</dbReference>
<dbReference type="Proteomes" id="UP000292345">
    <property type="component" value="Unassembled WGS sequence"/>
</dbReference>
<dbReference type="PANTHER" id="PTHR16146:SF46">
    <property type="entry name" value="INTELECTIN-1A-RELATED"/>
    <property type="match status" value="1"/>
</dbReference>
<evidence type="ECO:0000313" key="8">
    <source>
        <dbReference type="Proteomes" id="UP000292345"/>
    </source>
</evidence>
<evidence type="ECO:0000313" key="7">
    <source>
        <dbReference type="EMBL" id="RZM84168.1"/>
    </source>
</evidence>
<dbReference type="SUPFAM" id="SSF56496">
    <property type="entry name" value="Fibrinogen C-terminal domain-like"/>
    <property type="match status" value="1"/>
</dbReference>
<feature type="chain" id="PRO_5021022393" description="Fibrinogen C-terminal domain-containing protein" evidence="5">
    <location>
        <begin position="19"/>
        <end position="444"/>
    </location>
</feature>